<dbReference type="EMBL" id="KQ965768">
    <property type="protein sequence ID" value="KXS14508.1"/>
    <property type="molecule type" value="Genomic_DNA"/>
</dbReference>
<evidence type="ECO:0000256" key="1">
    <source>
        <dbReference type="SAM" id="MobiDB-lite"/>
    </source>
</evidence>
<evidence type="ECO:0000313" key="2">
    <source>
        <dbReference type="EMBL" id="KXS14508.1"/>
    </source>
</evidence>
<feature type="compositionally biased region" description="Basic and acidic residues" evidence="1">
    <location>
        <begin position="16"/>
        <end position="30"/>
    </location>
</feature>
<accession>A0A139ACN1</accession>
<feature type="compositionally biased region" description="Basic residues" evidence="1">
    <location>
        <begin position="49"/>
        <end position="63"/>
    </location>
</feature>
<proteinExistence type="predicted"/>
<keyword evidence="3" id="KW-1185">Reference proteome</keyword>
<organism evidence="2 3">
    <name type="scientific">Gonapodya prolifera (strain JEL478)</name>
    <name type="common">Monoblepharis prolifera</name>
    <dbReference type="NCBI Taxonomy" id="1344416"/>
    <lineage>
        <taxon>Eukaryota</taxon>
        <taxon>Fungi</taxon>
        <taxon>Fungi incertae sedis</taxon>
        <taxon>Chytridiomycota</taxon>
        <taxon>Chytridiomycota incertae sedis</taxon>
        <taxon>Monoblepharidomycetes</taxon>
        <taxon>Monoblepharidales</taxon>
        <taxon>Gonapodyaceae</taxon>
        <taxon>Gonapodya</taxon>
    </lineage>
</organism>
<dbReference type="AlphaFoldDB" id="A0A139ACN1"/>
<gene>
    <name evidence="2" type="ORF">M427DRAFT_32975</name>
</gene>
<protein>
    <submittedName>
        <fullName evidence="2">Uncharacterized protein</fullName>
    </submittedName>
</protein>
<evidence type="ECO:0000313" key="3">
    <source>
        <dbReference type="Proteomes" id="UP000070544"/>
    </source>
</evidence>
<sequence length="365" mass="41429">MSDNLNQDVPPVEEIPTDRSDMTGTKHSDQLSRAPVERTNSTKTAAKAARPKAKKSLKTPKRSRTTEPKSAKKVQLAIEAKKLERMIKTLRKIGKGTADKTEVSELQTELTVLLPAPKDDVSMSDAEPVVAKDDQMSEDDNDDGNLPTSMARFFKSEFDYKTCIFDMRDPFRSMRNIVNEVRHLRPRMSDRNLMKVIRKCLPDGIKQHLLDGNRPATNYDASFPDTPATLDQLQRYIFAYCNTPAMVKFFQKTKVTPSWPHDEKGNPISAEEFLQMLLLGHAGQLQFWSGRYPTMEPSQETIQTAAIASFRYAIGETNQRELEKMSDMMRIPLTTVENYKRLVHHITPQTDTPKYFPVGLSTETG</sequence>
<feature type="region of interest" description="Disordered" evidence="1">
    <location>
        <begin position="1"/>
        <end position="73"/>
    </location>
</feature>
<dbReference type="Proteomes" id="UP000070544">
    <property type="component" value="Unassembled WGS sequence"/>
</dbReference>
<name>A0A139ACN1_GONPJ</name>
<reference evidence="2 3" key="1">
    <citation type="journal article" date="2015" name="Genome Biol. Evol.">
        <title>Phylogenomic analyses indicate that early fungi evolved digesting cell walls of algal ancestors of land plants.</title>
        <authorList>
            <person name="Chang Y."/>
            <person name="Wang S."/>
            <person name="Sekimoto S."/>
            <person name="Aerts A.L."/>
            <person name="Choi C."/>
            <person name="Clum A."/>
            <person name="LaButti K.M."/>
            <person name="Lindquist E.A."/>
            <person name="Yee Ngan C."/>
            <person name="Ohm R.A."/>
            <person name="Salamov A.A."/>
            <person name="Grigoriev I.V."/>
            <person name="Spatafora J.W."/>
            <person name="Berbee M.L."/>
        </authorList>
    </citation>
    <scope>NUCLEOTIDE SEQUENCE [LARGE SCALE GENOMIC DNA]</scope>
    <source>
        <strain evidence="2 3">JEL478</strain>
    </source>
</reference>